<dbReference type="InterPro" id="IPR007527">
    <property type="entry name" value="Znf_SWIM"/>
</dbReference>
<accession>A0A444X6A2</accession>
<evidence type="ECO:0000256" key="4">
    <source>
        <dbReference type="ARBA" id="ARBA00022833"/>
    </source>
</evidence>
<sequence>MVAAFRLEENEWIWLTYEKMVQWANAYLCDKFCAGLRTTSRYEDINTSLKRFIKSSNCLLELVENLERVAKDYRNNEFITNYKSLYSKPVMTTGLESIERAISQIYTKEIFFEVKKEIECVVALIILHRKSYGSTEKFMFRKFRKPHRVYSVLYESNSERYECSCKLWNNIGIPCSHIICVLKELEKDVLPMGLVLKKCCKDAKFGSFHDSDGGLDRNKAFSGTVWFVVDCLLPYEFVSSPTACHA</sequence>
<dbReference type="InterPro" id="IPR031052">
    <property type="entry name" value="FHY3/FAR1"/>
</dbReference>
<dbReference type="PANTHER" id="PTHR31669:SF292">
    <property type="entry name" value="OS02G0262500 PROTEIN"/>
    <property type="match status" value="1"/>
</dbReference>
<comment type="function">
    <text evidence="6">Putative transcription activator involved in regulating light control of development.</text>
</comment>
<dbReference type="EMBL" id="SDMP01000020">
    <property type="protein sequence ID" value="RYQ85201.1"/>
    <property type="molecule type" value="Genomic_DNA"/>
</dbReference>
<dbReference type="Pfam" id="PF04434">
    <property type="entry name" value="SWIM"/>
    <property type="match status" value="1"/>
</dbReference>
<dbReference type="GO" id="GO:0008270">
    <property type="term" value="F:zinc ion binding"/>
    <property type="evidence" value="ECO:0007669"/>
    <property type="project" value="UniProtKB-UniRule"/>
</dbReference>
<evidence type="ECO:0000256" key="6">
    <source>
        <dbReference type="RuleBase" id="RU367018"/>
    </source>
</evidence>
<comment type="subcellular location">
    <subcellularLocation>
        <location evidence="6">Nucleus</location>
    </subcellularLocation>
</comment>
<dbReference type="Proteomes" id="UP000289738">
    <property type="component" value="Chromosome B10"/>
</dbReference>
<dbReference type="GO" id="GO:0006355">
    <property type="term" value="P:regulation of DNA-templated transcription"/>
    <property type="evidence" value="ECO:0007669"/>
    <property type="project" value="UniProtKB-UniRule"/>
</dbReference>
<keyword evidence="2 6" id="KW-0479">Metal-binding</keyword>
<keyword evidence="9" id="KW-1185">Reference proteome</keyword>
<keyword evidence="4 6" id="KW-0862">Zinc</keyword>
<dbReference type="OrthoDB" id="2402896at2759"/>
<dbReference type="PROSITE" id="PS50966">
    <property type="entry name" value="ZF_SWIM"/>
    <property type="match status" value="1"/>
</dbReference>
<organism evidence="8 9">
    <name type="scientific">Arachis hypogaea</name>
    <name type="common">Peanut</name>
    <dbReference type="NCBI Taxonomy" id="3818"/>
    <lineage>
        <taxon>Eukaryota</taxon>
        <taxon>Viridiplantae</taxon>
        <taxon>Streptophyta</taxon>
        <taxon>Embryophyta</taxon>
        <taxon>Tracheophyta</taxon>
        <taxon>Spermatophyta</taxon>
        <taxon>Magnoliopsida</taxon>
        <taxon>eudicotyledons</taxon>
        <taxon>Gunneridae</taxon>
        <taxon>Pentapetalae</taxon>
        <taxon>rosids</taxon>
        <taxon>fabids</taxon>
        <taxon>Fabales</taxon>
        <taxon>Fabaceae</taxon>
        <taxon>Papilionoideae</taxon>
        <taxon>50 kb inversion clade</taxon>
        <taxon>dalbergioids sensu lato</taxon>
        <taxon>Dalbergieae</taxon>
        <taxon>Pterocarpus clade</taxon>
        <taxon>Arachis</taxon>
    </lineage>
</organism>
<evidence type="ECO:0000256" key="2">
    <source>
        <dbReference type="ARBA" id="ARBA00022723"/>
    </source>
</evidence>
<dbReference type="GO" id="GO:0005634">
    <property type="term" value="C:nucleus"/>
    <property type="evidence" value="ECO:0007669"/>
    <property type="project" value="UniProtKB-SubCell"/>
</dbReference>
<evidence type="ECO:0000259" key="7">
    <source>
        <dbReference type="PROSITE" id="PS50966"/>
    </source>
</evidence>
<protein>
    <recommendedName>
        <fullName evidence="6">Protein FAR1-RELATED SEQUENCE</fullName>
    </recommendedName>
</protein>
<keyword evidence="3 5" id="KW-0863">Zinc-finger</keyword>
<comment type="similarity">
    <text evidence="1 6">Belongs to the FHY3/FAR1 family.</text>
</comment>
<name>A0A444X6A2_ARAHY</name>
<evidence type="ECO:0000256" key="3">
    <source>
        <dbReference type="ARBA" id="ARBA00022771"/>
    </source>
</evidence>
<evidence type="ECO:0000313" key="9">
    <source>
        <dbReference type="Proteomes" id="UP000289738"/>
    </source>
</evidence>
<feature type="domain" description="SWIM-type" evidence="7">
    <location>
        <begin position="150"/>
        <end position="186"/>
    </location>
</feature>
<reference evidence="8 9" key="1">
    <citation type="submission" date="2019-01" db="EMBL/GenBank/DDBJ databases">
        <title>Sequencing of cultivated peanut Arachis hypogaea provides insights into genome evolution and oil improvement.</title>
        <authorList>
            <person name="Chen X."/>
        </authorList>
    </citation>
    <scope>NUCLEOTIDE SEQUENCE [LARGE SCALE GENOMIC DNA]</scope>
    <source>
        <strain evidence="9">cv. Fuhuasheng</strain>
        <tissue evidence="8">Leaves</tissue>
    </source>
</reference>
<dbReference type="InterPro" id="IPR006564">
    <property type="entry name" value="Znf_PMZ"/>
</dbReference>
<evidence type="ECO:0000256" key="1">
    <source>
        <dbReference type="ARBA" id="ARBA00005889"/>
    </source>
</evidence>
<gene>
    <name evidence="8" type="ORF">Ahy_B10g104703</name>
</gene>
<comment type="caution">
    <text evidence="8">The sequence shown here is derived from an EMBL/GenBank/DDBJ whole genome shotgun (WGS) entry which is preliminary data.</text>
</comment>
<dbReference type="SMART" id="SM00575">
    <property type="entry name" value="ZnF_PMZ"/>
    <property type="match status" value="1"/>
</dbReference>
<dbReference type="PANTHER" id="PTHR31669">
    <property type="entry name" value="PROTEIN FAR1-RELATED SEQUENCE 10-RELATED"/>
    <property type="match status" value="1"/>
</dbReference>
<keyword evidence="6" id="KW-0539">Nucleus</keyword>
<proteinExistence type="inferred from homology"/>
<evidence type="ECO:0000313" key="8">
    <source>
        <dbReference type="EMBL" id="RYQ85201.1"/>
    </source>
</evidence>
<dbReference type="AlphaFoldDB" id="A0A444X6A2"/>
<evidence type="ECO:0000256" key="5">
    <source>
        <dbReference type="PROSITE-ProRule" id="PRU00325"/>
    </source>
</evidence>